<sequence length="51" mass="5927">MYEIRKKILIIMKWLIFVMSRVSTIQSLNIALNGSILVRSKSDQCKSLDIE</sequence>
<dbReference type="AlphaFoldDB" id="A0A6C0C6K7"/>
<name>A0A6C0C6K7_9ZZZZ</name>
<evidence type="ECO:0000313" key="1">
    <source>
        <dbReference type="EMBL" id="QHT00218.1"/>
    </source>
</evidence>
<reference evidence="1" key="1">
    <citation type="journal article" date="2020" name="Nature">
        <title>Giant virus diversity and host interactions through global metagenomics.</title>
        <authorList>
            <person name="Schulz F."/>
            <person name="Roux S."/>
            <person name="Paez-Espino D."/>
            <person name="Jungbluth S."/>
            <person name="Walsh D.A."/>
            <person name="Denef V.J."/>
            <person name="McMahon K.D."/>
            <person name="Konstantinidis K.T."/>
            <person name="Eloe-Fadrosh E.A."/>
            <person name="Kyrpides N.C."/>
            <person name="Woyke T."/>
        </authorList>
    </citation>
    <scope>NUCLEOTIDE SEQUENCE</scope>
    <source>
        <strain evidence="1">GVMAG-M-3300020192-26</strain>
    </source>
</reference>
<accession>A0A6C0C6K7</accession>
<dbReference type="EMBL" id="MN739353">
    <property type="protein sequence ID" value="QHT00218.1"/>
    <property type="molecule type" value="Genomic_DNA"/>
</dbReference>
<organism evidence="1">
    <name type="scientific">viral metagenome</name>
    <dbReference type="NCBI Taxonomy" id="1070528"/>
    <lineage>
        <taxon>unclassified sequences</taxon>
        <taxon>metagenomes</taxon>
        <taxon>organismal metagenomes</taxon>
    </lineage>
</organism>
<proteinExistence type="predicted"/>
<protein>
    <submittedName>
        <fullName evidence="1">Uncharacterized protein</fullName>
    </submittedName>
</protein>